<dbReference type="AlphaFoldDB" id="A0A8T0RHQ0"/>
<evidence type="ECO:0000313" key="4">
    <source>
        <dbReference type="Proteomes" id="UP000823388"/>
    </source>
</evidence>
<dbReference type="Proteomes" id="UP000823388">
    <property type="component" value="Chromosome 6K"/>
</dbReference>
<evidence type="ECO:0000313" key="3">
    <source>
        <dbReference type="EMBL" id="KAG2584570.1"/>
    </source>
</evidence>
<keyword evidence="2" id="KW-1133">Transmembrane helix</keyword>
<evidence type="ECO:0000256" key="1">
    <source>
        <dbReference type="SAM" id="MobiDB-lite"/>
    </source>
</evidence>
<organism evidence="3 4">
    <name type="scientific">Panicum virgatum</name>
    <name type="common">Blackwell switchgrass</name>
    <dbReference type="NCBI Taxonomy" id="38727"/>
    <lineage>
        <taxon>Eukaryota</taxon>
        <taxon>Viridiplantae</taxon>
        <taxon>Streptophyta</taxon>
        <taxon>Embryophyta</taxon>
        <taxon>Tracheophyta</taxon>
        <taxon>Spermatophyta</taxon>
        <taxon>Magnoliopsida</taxon>
        <taxon>Liliopsida</taxon>
        <taxon>Poales</taxon>
        <taxon>Poaceae</taxon>
        <taxon>PACMAD clade</taxon>
        <taxon>Panicoideae</taxon>
        <taxon>Panicodae</taxon>
        <taxon>Paniceae</taxon>
        <taxon>Panicinae</taxon>
        <taxon>Panicum</taxon>
        <taxon>Panicum sect. Hiantes</taxon>
    </lineage>
</organism>
<name>A0A8T0RHQ0_PANVG</name>
<dbReference type="EMBL" id="CM029047">
    <property type="protein sequence ID" value="KAG2584570.1"/>
    <property type="molecule type" value="Genomic_DNA"/>
</dbReference>
<keyword evidence="2" id="KW-0472">Membrane</keyword>
<keyword evidence="2" id="KW-0812">Transmembrane</keyword>
<sequence length="105" mass="12011">MELYLFISVGHAAYIATHSCTCFIYFHWSSNGATRLYTCTISASPSSQLLPVPSICFRLVYPCLGDRSCFVPARPSSRSRRHNCVRTAEQWQDRHTPRWASSQHK</sequence>
<accession>A0A8T0RHQ0</accession>
<reference evidence="3" key="1">
    <citation type="submission" date="2020-05" db="EMBL/GenBank/DDBJ databases">
        <title>WGS assembly of Panicum virgatum.</title>
        <authorList>
            <person name="Lovell J.T."/>
            <person name="Jenkins J."/>
            <person name="Shu S."/>
            <person name="Juenger T.E."/>
            <person name="Schmutz J."/>
        </authorList>
    </citation>
    <scope>NUCLEOTIDE SEQUENCE</scope>
    <source>
        <strain evidence="3">AP13</strain>
    </source>
</reference>
<gene>
    <name evidence="3" type="ORF">PVAP13_6KG319406</name>
</gene>
<feature type="region of interest" description="Disordered" evidence="1">
    <location>
        <begin position="74"/>
        <end position="105"/>
    </location>
</feature>
<feature type="transmembrane region" description="Helical" evidence="2">
    <location>
        <begin position="6"/>
        <end position="26"/>
    </location>
</feature>
<evidence type="ECO:0000256" key="2">
    <source>
        <dbReference type="SAM" id="Phobius"/>
    </source>
</evidence>
<protein>
    <submittedName>
        <fullName evidence="3">Uncharacterized protein</fullName>
    </submittedName>
</protein>
<comment type="caution">
    <text evidence="3">The sequence shown here is derived from an EMBL/GenBank/DDBJ whole genome shotgun (WGS) entry which is preliminary data.</text>
</comment>
<proteinExistence type="predicted"/>
<keyword evidence="4" id="KW-1185">Reference proteome</keyword>